<sequence length="232" mass="22483">MLRWTGAAGPAVPGPAGVVTEPAESATDLEGDEAVPDPEREEDPEREGEEVVPASEAVESVPGPTVVTGARETVPGAVERAPAPSAGPAGEVPAARSGTVGGTTGSARRCTGGVADDLVSGTGRVAGGGAGATRGPVGPLTVTGVLMRRTGSGPAPSADSSSPGDATGRERDGSSSPEAGRAVGASTPLTSPPGAPSRTACDSVPVKEGFCQVVSRPPNPASATEPLPAVAR</sequence>
<name>A0A499W638_STRAX</name>
<accession>A0A499W638</accession>
<proteinExistence type="predicted"/>
<evidence type="ECO:0000256" key="1">
    <source>
        <dbReference type="SAM" id="MobiDB-lite"/>
    </source>
</evidence>
<gene>
    <name evidence="2" type="ORF">SAVMC3_86080</name>
</gene>
<feature type="compositionally biased region" description="Acidic residues" evidence="1">
    <location>
        <begin position="27"/>
        <end position="50"/>
    </location>
</feature>
<feature type="region of interest" description="Disordered" evidence="1">
    <location>
        <begin position="1"/>
        <end position="232"/>
    </location>
</feature>
<feature type="compositionally biased region" description="Low complexity" evidence="1">
    <location>
        <begin position="51"/>
        <end position="62"/>
    </location>
</feature>
<feature type="compositionally biased region" description="Low complexity" evidence="1">
    <location>
        <begin position="1"/>
        <end position="19"/>
    </location>
</feature>
<reference evidence="2" key="1">
    <citation type="submission" date="2019-04" db="EMBL/GenBank/DDBJ databases">
        <title>Draft genome sequences of Streptomyces avermitilis MC3.</title>
        <authorList>
            <person name="Komaki H."/>
            <person name="Tamura T."/>
            <person name="Hosoyama A."/>
        </authorList>
    </citation>
    <scope>NUCLEOTIDE SEQUENCE</scope>
    <source>
        <strain evidence="2">MC3</strain>
    </source>
</reference>
<organism evidence="2">
    <name type="scientific">Streptomyces avermitilis</name>
    <dbReference type="NCBI Taxonomy" id="33903"/>
    <lineage>
        <taxon>Bacteria</taxon>
        <taxon>Bacillati</taxon>
        <taxon>Actinomycetota</taxon>
        <taxon>Actinomycetes</taxon>
        <taxon>Kitasatosporales</taxon>
        <taxon>Streptomycetaceae</taxon>
        <taxon>Streptomyces</taxon>
    </lineage>
</organism>
<evidence type="ECO:0000313" key="2">
    <source>
        <dbReference type="EMBL" id="BBJ55979.1"/>
    </source>
</evidence>
<dbReference type="EMBL" id="AP019621">
    <property type="protein sequence ID" value="BBJ55979.1"/>
    <property type="molecule type" value="Genomic_DNA"/>
</dbReference>
<dbReference type="AlphaFoldDB" id="A0A499W638"/>
<protein>
    <submittedName>
        <fullName evidence="2">Uncharacterized protein</fullName>
    </submittedName>
</protein>
<feature type="compositionally biased region" description="Low complexity" evidence="1">
    <location>
        <begin position="151"/>
        <end position="166"/>
    </location>
</feature>